<dbReference type="GO" id="GO:0005886">
    <property type="term" value="C:plasma membrane"/>
    <property type="evidence" value="ECO:0007669"/>
    <property type="project" value="UniProtKB-SubCell"/>
</dbReference>
<evidence type="ECO:0000313" key="7">
    <source>
        <dbReference type="EMBL" id="SHJ25203.1"/>
    </source>
</evidence>
<accession>A0A1M6HSQ4</accession>
<keyword evidence="8" id="KW-1185">Reference proteome</keyword>
<dbReference type="InterPro" id="IPR000515">
    <property type="entry name" value="MetI-like"/>
</dbReference>
<dbReference type="EMBL" id="FQYO01000007">
    <property type="protein sequence ID" value="SHJ25203.1"/>
    <property type="molecule type" value="Genomic_DNA"/>
</dbReference>
<evidence type="ECO:0000256" key="3">
    <source>
        <dbReference type="ARBA" id="ARBA00022989"/>
    </source>
</evidence>
<dbReference type="OrthoDB" id="9805884at2"/>
<feature type="transmembrane region" description="Helical" evidence="5">
    <location>
        <begin position="15"/>
        <end position="34"/>
    </location>
</feature>
<feature type="transmembrane region" description="Helical" evidence="5">
    <location>
        <begin position="189"/>
        <end position="209"/>
    </location>
</feature>
<comment type="similarity">
    <text evidence="5">Belongs to the binding-protein-dependent transport system permease family.</text>
</comment>
<evidence type="ECO:0000313" key="8">
    <source>
        <dbReference type="Proteomes" id="UP000184292"/>
    </source>
</evidence>
<dbReference type="PANTHER" id="PTHR42729">
    <property type="entry name" value="OLIGO/DIPEPTIDE TRANSPORT, PERMEASE PROTEIN (DPPC-2)"/>
    <property type="match status" value="1"/>
</dbReference>
<dbReference type="PROSITE" id="PS50928">
    <property type="entry name" value="ABC_TM1"/>
    <property type="match status" value="1"/>
</dbReference>
<dbReference type="Pfam" id="PF00528">
    <property type="entry name" value="BPD_transp_1"/>
    <property type="match status" value="1"/>
</dbReference>
<reference evidence="7 8" key="1">
    <citation type="submission" date="2016-11" db="EMBL/GenBank/DDBJ databases">
        <authorList>
            <person name="Jaros S."/>
            <person name="Januszkiewicz K."/>
            <person name="Wedrychowicz H."/>
        </authorList>
    </citation>
    <scope>NUCLEOTIDE SEQUENCE [LARGE SCALE GENOMIC DNA]</scope>
    <source>
        <strain evidence="7 8">DSM 100565</strain>
    </source>
</reference>
<evidence type="ECO:0000256" key="2">
    <source>
        <dbReference type="ARBA" id="ARBA00022692"/>
    </source>
</evidence>
<dbReference type="CDD" id="cd06261">
    <property type="entry name" value="TM_PBP2"/>
    <property type="match status" value="1"/>
</dbReference>
<dbReference type="PANTHER" id="PTHR42729:SF1">
    <property type="entry name" value="OLIGO_DIPEPTIDE TRANSPORT, PERMEASE PROTEIN (DPPC-2)"/>
    <property type="match status" value="1"/>
</dbReference>
<dbReference type="AlphaFoldDB" id="A0A1M6HSQ4"/>
<dbReference type="SUPFAM" id="SSF161098">
    <property type="entry name" value="MetI-like"/>
    <property type="match status" value="1"/>
</dbReference>
<organism evidence="7 8">
    <name type="scientific">Wenxinia saemankumensis</name>
    <dbReference type="NCBI Taxonomy" id="1447782"/>
    <lineage>
        <taxon>Bacteria</taxon>
        <taxon>Pseudomonadati</taxon>
        <taxon>Pseudomonadota</taxon>
        <taxon>Alphaproteobacteria</taxon>
        <taxon>Rhodobacterales</taxon>
        <taxon>Roseobacteraceae</taxon>
        <taxon>Wenxinia</taxon>
    </lineage>
</organism>
<evidence type="ECO:0000259" key="6">
    <source>
        <dbReference type="PROSITE" id="PS50928"/>
    </source>
</evidence>
<feature type="transmembrane region" description="Helical" evidence="5">
    <location>
        <begin position="245"/>
        <end position="270"/>
    </location>
</feature>
<feature type="transmembrane region" description="Helical" evidence="5">
    <location>
        <begin position="139"/>
        <end position="158"/>
    </location>
</feature>
<feature type="domain" description="ABC transmembrane type-1" evidence="6">
    <location>
        <begin position="74"/>
        <end position="267"/>
    </location>
</feature>
<dbReference type="Gene3D" id="1.10.3720.10">
    <property type="entry name" value="MetI-like"/>
    <property type="match status" value="1"/>
</dbReference>
<feature type="transmembrane region" description="Helical" evidence="5">
    <location>
        <begin position="80"/>
        <end position="104"/>
    </location>
</feature>
<evidence type="ECO:0000256" key="5">
    <source>
        <dbReference type="RuleBase" id="RU363032"/>
    </source>
</evidence>
<dbReference type="GO" id="GO:0055085">
    <property type="term" value="P:transmembrane transport"/>
    <property type="evidence" value="ECO:0007669"/>
    <property type="project" value="InterPro"/>
</dbReference>
<dbReference type="Proteomes" id="UP000184292">
    <property type="component" value="Unassembled WGS sequence"/>
</dbReference>
<gene>
    <name evidence="7" type="ORF">SAMN05444417_3336</name>
</gene>
<protein>
    <submittedName>
        <fullName evidence="7">Peptide/nickel transport system permease protein</fullName>
    </submittedName>
</protein>
<dbReference type="RefSeq" id="WP_073334013.1">
    <property type="nucleotide sequence ID" value="NZ_FQYO01000007.1"/>
</dbReference>
<evidence type="ECO:0000256" key="1">
    <source>
        <dbReference type="ARBA" id="ARBA00004651"/>
    </source>
</evidence>
<name>A0A1M6HSQ4_9RHOB</name>
<proteinExistence type="inferred from homology"/>
<evidence type="ECO:0000256" key="4">
    <source>
        <dbReference type="ARBA" id="ARBA00023136"/>
    </source>
</evidence>
<feature type="transmembrane region" description="Helical" evidence="5">
    <location>
        <begin position="116"/>
        <end position="133"/>
    </location>
</feature>
<keyword evidence="3 5" id="KW-1133">Transmembrane helix</keyword>
<dbReference type="InterPro" id="IPR035906">
    <property type="entry name" value="MetI-like_sf"/>
</dbReference>
<keyword evidence="4 5" id="KW-0472">Membrane</keyword>
<sequence>MFKVIRDLLRYNREFLAGFTLTALVLVFAALHFWTPYPGYNLYLLPPDMPPSSEYWFGTTSRGQDVVWQLSEAVWNTMSFGLTVTILSRVIAISVGMVSGYLGGRTDRVLMSINDTFIALPNIPILLLVYFVLREQMTWPLLAVCAALLGWTYDSRLIRSVSLSLRTREFTRHGVFSGMSTWRILWKEHLPYVLPIIFFTAMNNLIWAISLEVTLSVLGFTDINRPTIGGMIYWANQHQAIISGIWWWIAFPILSIVILFLGLFMLAMSVNEYVDPRSRLDRMGGAA</sequence>
<comment type="subcellular location">
    <subcellularLocation>
        <location evidence="1 5">Cell membrane</location>
        <topology evidence="1 5">Multi-pass membrane protein</topology>
    </subcellularLocation>
</comment>
<keyword evidence="5" id="KW-0813">Transport</keyword>
<dbReference type="STRING" id="1447782.SAMN05444417_3336"/>
<keyword evidence="2 5" id="KW-0812">Transmembrane</keyword>